<dbReference type="AlphaFoldDB" id="A0AAD9V1L7"/>
<sequence>MPSAPAQSPPPHHTEQFGLARVRYVFQSPIPPSVGRLLLPQKLQYLERLDETSRMERLFVLKDAEESEELLYSGQSLKNPFLEGDGRFRLYNEKWCISGGNH</sequence>
<reference evidence="1" key="1">
    <citation type="journal article" date="2023" name="G3 (Bethesda)">
        <title>Whole genome assembly and annotation of the endangered Caribbean coral Acropora cervicornis.</title>
        <authorList>
            <person name="Selwyn J.D."/>
            <person name="Vollmer S.V."/>
        </authorList>
    </citation>
    <scope>NUCLEOTIDE SEQUENCE</scope>
    <source>
        <strain evidence="1">K2</strain>
    </source>
</reference>
<evidence type="ECO:0000313" key="2">
    <source>
        <dbReference type="Proteomes" id="UP001249851"/>
    </source>
</evidence>
<evidence type="ECO:0000313" key="1">
    <source>
        <dbReference type="EMBL" id="KAK2557959.1"/>
    </source>
</evidence>
<keyword evidence="2" id="KW-1185">Reference proteome</keyword>
<organism evidence="1 2">
    <name type="scientific">Acropora cervicornis</name>
    <name type="common">Staghorn coral</name>
    <dbReference type="NCBI Taxonomy" id="6130"/>
    <lineage>
        <taxon>Eukaryota</taxon>
        <taxon>Metazoa</taxon>
        <taxon>Cnidaria</taxon>
        <taxon>Anthozoa</taxon>
        <taxon>Hexacorallia</taxon>
        <taxon>Scleractinia</taxon>
        <taxon>Astrocoeniina</taxon>
        <taxon>Acroporidae</taxon>
        <taxon>Acropora</taxon>
    </lineage>
</organism>
<proteinExistence type="predicted"/>
<dbReference type="Proteomes" id="UP001249851">
    <property type="component" value="Unassembled WGS sequence"/>
</dbReference>
<dbReference type="EMBL" id="JARQWQ010000046">
    <property type="protein sequence ID" value="KAK2557959.1"/>
    <property type="molecule type" value="Genomic_DNA"/>
</dbReference>
<comment type="caution">
    <text evidence="1">The sequence shown here is derived from an EMBL/GenBank/DDBJ whole genome shotgun (WGS) entry which is preliminary data.</text>
</comment>
<gene>
    <name evidence="1" type="ORF">P5673_019521</name>
</gene>
<protein>
    <submittedName>
        <fullName evidence="1">Uncharacterized protein</fullName>
    </submittedName>
</protein>
<name>A0AAD9V1L7_ACRCE</name>
<accession>A0AAD9V1L7</accession>
<reference evidence="1" key="2">
    <citation type="journal article" date="2023" name="Science">
        <title>Genomic signatures of disease resistance in endangered staghorn corals.</title>
        <authorList>
            <person name="Vollmer S.V."/>
            <person name="Selwyn J.D."/>
            <person name="Despard B.A."/>
            <person name="Roesel C.L."/>
        </authorList>
    </citation>
    <scope>NUCLEOTIDE SEQUENCE</scope>
    <source>
        <strain evidence="1">K2</strain>
    </source>
</reference>